<name>A0A0M3ZPQ8_9POXV</name>
<evidence type="ECO:0000256" key="1">
    <source>
        <dbReference type="ARBA" id="ARBA00022734"/>
    </source>
</evidence>
<dbReference type="InterPro" id="IPR016187">
    <property type="entry name" value="CTDL_fold"/>
</dbReference>
<feature type="transmembrane region" description="Helical" evidence="2">
    <location>
        <begin position="12"/>
        <end position="32"/>
    </location>
</feature>
<dbReference type="PANTHER" id="PTHR45710">
    <property type="entry name" value="C-TYPE LECTIN DOMAIN-CONTAINING PROTEIN 180"/>
    <property type="match status" value="1"/>
</dbReference>
<dbReference type="InterPro" id="IPR016186">
    <property type="entry name" value="C-type_lectin-like/link_sf"/>
</dbReference>
<sequence>MDDNNCSKNNVIMILVPCGGIIFALAIIVAIFCINPPNTVCGEEWIQYGKKCYYFSTVTNNKTTASSECKSMNGKLASIDNAKEANFMLRYNCGEDHWIGIERSNDNTTWVNEDGKPCNDIIVKGNGVCAYLGNGLIESTICSDYKKWICCYTIY</sequence>
<dbReference type="RefSeq" id="YP_009177186.1">
    <property type="nucleotide sequence ID" value="NC_028238.1"/>
</dbReference>
<feature type="domain" description="C-type lectin" evidence="3">
    <location>
        <begin position="48"/>
        <end position="151"/>
    </location>
</feature>
<dbReference type="Proteomes" id="UP000142477">
    <property type="component" value="Segment"/>
</dbReference>
<dbReference type="PANTHER" id="PTHR45710:SF31">
    <property type="entry name" value="EARLY ACTIVATION ANTIGEN CD69"/>
    <property type="match status" value="1"/>
</dbReference>
<accession>A0A0M3ZPQ8</accession>
<proteinExistence type="predicted"/>
<organism evidence="4 5">
    <name type="scientific">Turkeypox virus</name>
    <dbReference type="NCBI Taxonomy" id="336486"/>
    <lineage>
        <taxon>Viruses</taxon>
        <taxon>Varidnaviria</taxon>
        <taxon>Bamfordvirae</taxon>
        <taxon>Nucleocytoviricota</taxon>
        <taxon>Pokkesviricetes</taxon>
        <taxon>Chitovirales</taxon>
        <taxon>Poxviridae</taxon>
        <taxon>Chordopoxvirinae</taxon>
        <taxon>Avipoxvirus</taxon>
        <taxon>Avipoxvirus turkeypox</taxon>
    </lineage>
</organism>
<evidence type="ECO:0000313" key="4">
    <source>
        <dbReference type="EMBL" id="ALA62539.1"/>
    </source>
</evidence>
<dbReference type="OrthoDB" id="24966at10239"/>
<evidence type="ECO:0000313" key="5">
    <source>
        <dbReference type="Proteomes" id="UP000142477"/>
    </source>
</evidence>
<dbReference type="PROSITE" id="PS50041">
    <property type="entry name" value="C_TYPE_LECTIN_2"/>
    <property type="match status" value="1"/>
</dbReference>
<dbReference type="Pfam" id="PF00059">
    <property type="entry name" value="Lectin_C"/>
    <property type="match status" value="1"/>
</dbReference>
<keyword evidence="2" id="KW-1133">Transmembrane helix</keyword>
<dbReference type="KEGG" id="vg:26122855"/>
<keyword evidence="1" id="KW-0430">Lectin</keyword>
<dbReference type="InterPro" id="IPR033992">
    <property type="entry name" value="NKR-like_CTLD"/>
</dbReference>
<protein>
    <submittedName>
        <fullName evidence="4">C-type lectin family protein</fullName>
    </submittedName>
</protein>
<evidence type="ECO:0000256" key="2">
    <source>
        <dbReference type="SAM" id="Phobius"/>
    </source>
</evidence>
<dbReference type="SUPFAM" id="SSF56436">
    <property type="entry name" value="C-type lectin-like"/>
    <property type="match status" value="1"/>
</dbReference>
<keyword evidence="2" id="KW-0812">Transmembrane</keyword>
<keyword evidence="2" id="KW-0472">Membrane</keyword>
<dbReference type="EMBL" id="KP728110">
    <property type="protein sequence ID" value="ALA62539.1"/>
    <property type="molecule type" value="Genomic_DNA"/>
</dbReference>
<dbReference type="CDD" id="cd03593">
    <property type="entry name" value="CLECT_NK_receptors_like"/>
    <property type="match status" value="1"/>
</dbReference>
<dbReference type="InterPro" id="IPR050828">
    <property type="entry name" value="C-type_lectin/matrix_domain"/>
</dbReference>
<dbReference type="GeneID" id="26122855"/>
<evidence type="ECO:0000259" key="3">
    <source>
        <dbReference type="PROSITE" id="PS50041"/>
    </source>
</evidence>
<dbReference type="Gene3D" id="3.10.100.10">
    <property type="entry name" value="Mannose-Binding Protein A, subunit A"/>
    <property type="match status" value="1"/>
</dbReference>
<keyword evidence="5" id="KW-1185">Reference proteome</keyword>
<dbReference type="InterPro" id="IPR001304">
    <property type="entry name" value="C-type_lectin-like"/>
</dbReference>
<dbReference type="SMART" id="SM00034">
    <property type="entry name" value="CLECT"/>
    <property type="match status" value="1"/>
</dbReference>
<reference evidence="4 5" key="1">
    <citation type="journal article" date="2015" name="Infect. Genet. Evol.">
        <title>Unique genomic organization of a novel Avipoxvirus detected in turkey (Meleagris gallopavo).</title>
        <authorList>
            <person name="Banyai K."/>
            <person name="Palya V."/>
            <person name="Denes B."/>
            <person name="Glavits R."/>
            <person name="Ivanics E."/>
            <person name="Horvath B."/>
            <person name="Farkas S.L."/>
            <person name="Marton S."/>
            <person name="Balint A."/>
            <person name="Gyuranecz M."/>
            <person name="Erdelyi K."/>
            <person name="Dan A."/>
        </authorList>
    </citation>
    <scope>NUCLEOTIDE SEQUENCE [LARGE SCALE GENOMIC DNA]</scope>
    <source>
        <strain evidence="4 5">TKPV-HU1124/2011</strain>
    </source>
</reference>
<dbReference type="GO" id="GO:0030246">
    <property type="term" value="F:carbohydrate binding"/>
    <property type="evidence" value="ECO:0007669"/>
    <property type="project" value="UniProtKB-KW"/>
</dbReference>